<protein>
    <submittedName>
        <fullName evidence="5">Aldehyde dehydrogenase family protein</fullName>
    </submittedName>
</protein>
<dbReference type="CDD" id="cd07102">
    <property type="entry name" value="ALDH_EDX86601"/>
    <property type="match status" value="1"/>
</dbReference>
<proteinExistence type="inferred from homology"/>
<evidence type="ECO:0000313" key="6">
    <source>
        <dbReference type="Proteomes" id="UP001597461"/>
    </source>
</evidence>
<dbReference type="PROSITE" id="PS00687">
    <property type="entry name" value="ALDEHYDE_DEHYDR_GLU"/>
    <property type="match status" value="1"/>
</dbReference>
<dbReference type="Gene3D" id="3.40.605.10">
    <property type="entry name" value="Aldehyde Dehydrogenase, Chain A, domain 1"/>
    <property type="match status" value="1"/>
</dbReference>
<sequence>MKIRSKKIRNMQIINPATEETITSLEEDYSSTLQLKFDALNQAQPIWANKTLQERMSVIAKFSDLLEAEIEALALVLTNEVGKPLQQSRNEINGARARIKWMLSNAEKYLSDEVMVDEPGLKEIIKYEPLGVICNISAWNYPYLVGVNVFIPALLSGNAVMYKPSEYATLTGLQIEKLLKKAGIPAPVFQVAVGAKETGAALLEMNFDGYFFTGSYKTGKLIYEKVASKMVPCQLELGGKDPLYVADDVTDIAAVAVGTADGAFYNNGQSCCAVERIYVHEKYYQDYLTAFVTEVKSWKSGLPLANDTYIGPLTRKEQISVLENQVVDALNKGAKLLTGGKAIEGKGYYFEPTVLTDVTNDMLVMQEESFGPIIGIMKVKDDTEALMMMKDTDYGLTASVYTANQARAEKILAQLDAGSGYWNCCDRVSAALPWSGRKYSGIGATLSHQGLRAFTKPKGYHLRG</sequence>
<dbReference type="InterPro" id="IPR016161">
    <property type="entry name" value="Ald_DH/histidinol_DH"/>
</dbReference>
<comment type="caution">
    <text evidence="5">The sequence shown here is derived from an EMBL/GenBank/DDBJ whole genome shotgun (WGS) entry which is preliminary data.</text>
</comment>
<dbReference type="InterPro" id="IPR029510">
    <property type="entry name" value="Ald_DH_CS_GLU"/>
</dbReference>
<dbReference type="EMBL" id="JBHULL010000040">
    <property type="protein sequence ID" value="MFD2584642.1"/>
    <property type="molecule type" value="Genomic_DNA"/>
</dbReference>
<dbReference type="RefSeq" id="WP_379081904.1">
    <property type="nucleotide sequence ID" value="NZ_JBHULL010000040.1"/>
</dbReference>
<keyword evidence="1 3" id="KW-0560">Oxidoreductase</keyword>
<evidence type="ECO:0000256" key="3">
    <source>
        <dbReference type="RuleBase" id="RU003345"/>
    </source>
</evidence>
<reference evidence="6" key="1">
    <citation type="journal article" date="2019" name="Int. J. Syst. Evol. Microbiol.">
        <title>The Global Catalogue of Microorganisms (GCM) 10K type strain sequencing project: providing services to taxonomists for standard genome sequencing and annotation.</title>
        <authorList>
            <consortium name="The Broad Institute Genomics Platform"/>
            <consortium name="The Broad Institute Genome Sequencing Center for Infectious Disease"/>
            <person name="Wu L."/>
            <person name="Ma J."/>
        </authorList>
    </citation>
    <scope>NUCLEOTIDE SEQUENCE [LARGE SCALE GENOMIC DNA]</scope>
    <source>
        <strain evidence="6">KCTC 42866</strain>
    </source>
</reference>
<evidence type="ECO:0000313" key="5">
    <source>
        <dbReference type="EMBL" id="MFD2584642.1"/>
    </source>
</evidence>
<dbReference type="InterPro" id="IPR016163">
    <property type="entry name" value="Ald_DH_C"/>
</dbReference>
<dbReference type="PANTHER" id="PTHR11699">
    <property type="entry name" value="ALDEHYDE DEHYDROGENASE-RELATED"/>
    <property type="match status" value="1"/>
</dbReference>
<feature type="active site" evidence="2">
    <location>
        <position position="236"/>
    </location>
</feature>
<accession>A0ABW5MNC3</accession>
<comment type="similarity">
    <text evidence="3">Belongs to the aldehyde dehydrogenase family.</text>
</comment>
<dbReference type="SUPFAM" id="SSF53720">
    <property type="entry name" value="ALDH-like"/>
    <property type="match status" value="1"/>
</dbReference>
<gene>
    <name evidence="5" type="ORF">ACFSR6_19265</name>
</gene>
<evidence type="ECO:0000256" key="2">
    <source>
        <dbReference type="PROSITE-ProRule" id="PRU10007"/>
    </source>
</evidence>
<dbReference type="InterPro" id="IPR016160">
    <property type="entry name" value="Ald_DH_CS_CYS"/>
</dbReference>
<dbReference type="InterPro" id="IPR016162">
    <property type="entry name" value="Ald_DH_N"/>
</dbReference>
<dbReference type="Gene3D" id="3.40.309.10">
    <property type="entry name" value="Aldehyde Dehydrogenase, Chain A, domain 2"/>
    <property type="match status" value="1"/>
</dbReference>
<dbReference type="Proteomes" id="UP001597461">
    <property type="component" value="Unassembled WGS sequence"/>
</dbReference>
<dbReference type="PROSITE" id="PS00070">
    <property type="entry name" value="ALDEHYDE_DEHYDR_CYS"/>
    <property type="match status" value="1"/>
</dbReference>
<feature type="domain" description="Aldehyde dehydrogenase" evidence="4">
    <location>
        <begin position="6"/>
        <end position="458"/>
    </location>
</feature>
<name>A0ABW5MNC3_9SPHI</name>
<organism evidence="5 6">
    <name type="scientific">Pedobacter vanadiisoli</name>
    <dbReference type="NCBI Taxonomy" id="1761975"/>
    <lineage>
        <taxon>Bacteria</taxon>
        <taxon>Pseudomonadati</taxon>
        <taxon>Bacteroidota</taxon>
        <taxon>Sphingobacteriia</taxon>
        <taxon>Sphingobacteriales</taxon>
        <taxon>Sphingobacteriaceae</taxon>
        <taxon>Pedobacter</taxon>
    </lineage>
</organism>
<evidence type="ECO:0000259" key="4">
    <source>
        <dbReference type="Pfam" id="PF00171"/>
    </source>
</evidence>
<dbReference type="Pfam" id="PF00171">
    <property type="entry name" value="Aldedh"/>
    <property type="match status" value="1"/>
</dbReference>
<evidence type="ECO:0000256" key="1">
    <source>
        <dbReference type="ARBA" id="ARBA00023002"/>
    </source>
</evidence>
<dbReference type="InterPro" id="IPR015590">
    <property type="entry name" value="Aldehyde_DH_dom"/>
</dbReference>
<keyword evidence="6" id="KW-1185">Reference proteome</keyword>